<protein>
    <submittedName>
        <fullName evidence="2">Uncharacterized protein</fullName>
    </submittedName>
</protein>
<sequence>MITAMSVFAAIAAVVALIISVVNFGMSFYDRRRATVRIDDAARRSVRMENRKKLDAVLEQAREVVAELKKELGTPGAPVPEAFPEPDEDKMDSVSAGFAAHQTVVNPNLTAPTINLLHPPLYRLKRDWTRAWTVAQRVGPHETNSDWEEASDKLRQRLGTCKKEIDDLQVWLASMG</sequence>
<dbReference type="EMBL" id="AP018165">
    <property type="protein sequence ID" value="BAX96565.1"/>
    <property type="molecule type" value="Genomic_DNA"/>
</dbReference>
<gene>
    <name evidence="2" type="ORF">MSTE_01236</name>
</gene>
<keyword evidence="1" id="KW-0812">Transmembrane</keyword>
<dbReference type="Proteomes" id="UP000217954">
    <property type="component" value="Chromosome"/>
</dbReference>
<dbReference type="AlphaFoldDB" id="A0A1Z4EUD9"/>
<keyword evidence="1" id="KW-1133">Transmembrane helix</keyword>
<dbReference type="KEGG" id="mste:MSTE_01236"/>
<reference evidence="2 3" key="2">
    <citation type="journal article" date="2017" name="Int. J. Syst. Evol. Microbiol.">
        <title>Mycobacterium stephanolepidis sp. nov., a rapidly growing species related to Mycobacterium chelonae, isolated from marine teleost fish, Stephanolepis cirrhifer.</title>
        <authorList>
            <person name="Fukano H."/>
            <person name="Wada S."/>
            <person name="Kurata O."/>
            <person name="Katayama K."/>
            <person name="Fujiwara N."/>
            <person name="Hoshino Y."/>
        </authorList>
    </citation>
    <scope>NUCLEOTIDE SEQUENCE [LARGE SCALE GENOMIC DNA]</scope>
    <source>
        <strain evidence="2 3">NJB0901</strain>
    </source>
</reference>
<feature type="transmembrane region" description="Helical" evidence="1">
    <location>
        <begin position="6"/>
        <end position="29"/>
    </location>
</feature>
<keyword evidence="3" id="KW-1185">Reference proteome</keyword>
<proteinExistence type="predicted"/>
<evidence type="ECO:0000313" key="3">
    <source>
        <dbReference type="Proteomes" id="UP000217954"/>
    </source>
</evidence>
<accession>A0A1Z4EUD9</accession>
<reference evidence="3" key="1">
    <citation type="journal article" date="2017" name="Genome Announc.">
        <title>Complete Genome Sequence of Mycobacterium stephanolepidis.</title>
        <authorList>
            <person name="Fukano H."/>
            <person name="Yoshida M."/>
            <person name="Katayama Y."/>
            <person name="Omatsu T."/>
            <person name="Mizutani T."/>
            <person name="Kurata O."/>
            <person name="Wada S."/>
            <person name="Hoshino Y."/>
        </authorList>
    </citation>
    <scope>NUCLEOTIDE SEQUENCE [LARGE SCALE GENOMIC DNA]</scope>
    <source>
        <strain evidence="3">NJB0901</strain>
    </source>
</reference>
<evidence type="ECO:0000256" key="1">
    <source>
        <dbReference type="SAM" id="Phobius"/>
    </source>
</evidence>
<name>A0A1Z4EUD9_9MYCO</name>
<organism evidence="2 3">
    <name type="scientific">[Mycobacterium] stephanolepidis</name>
    <dbReference type="NCBI Taxonomy" id="1520670"/>
    <lineage>
        <taxon>Bacteria</taxon>
        <taxon>Bacillati</taxon>
        <taxon>Actinomycetota</taxon>
        <taxon>Actinomycetes</taxon>
        <taxon>Mycobacteriales</taxon>
        <taxon>Mycobacteriaceae</taxon>
        <taxon>Mycobacteroides</taxon>
    </lineage>
</organism>
<keyword evidence="1" id="KW-0472">Membrane</keyword>
<evidence type="ECO:0000313" key="2">
    <source>
        <dbReference type="EMBL" id="BAX96565.1"/>
    </source>
</evidence>